<dbReference type="WBParaSite" id="maker-uti_cns_0006853-snap-gene-0.12-mRNA-1">
    <property type="protein sequence ID" value="maker-uti_cns_0006853-snap-gene-0.12-mRNA-1"/>
    <property type="gene ID" value="maker-uti_cns_0006853-snap-gene-0.12"/>
</dbReference>
<accession>A0A1I8HL98</accession>
<evidence type="ECO:0000256" key="3">
    <source>
        <dbReference type="PIRSR" id="PIRSR637359-1"/>
    </source>
</evidence>
<dbReference type="Gene3D" id="3.40.50.300">
    <property type="entry name" value="P-loop containing nucleotide triphosphate hydrolases"/>
    <property type="match status" value="1"/>
</dbReference>
<evidence type="ECO:0000256" key="4">
    <source>
        <dbReference type="PIRSR" id="PIRSR637359-2"/>
    </source>
</evidence>
<feature type="binding site" evidence="4">
    <location>
        <position position="274"/>
    </location>
    <ligand>
        <name>3'-phosphoadenylyl sulfate</name>
        <dbReference type="ChEBI" id="CHEBI:58339"/>
    </ligand>
</feature>
<reference evidence="9" key="1">
    <citation type="submission" date="2016-11" db="UniProtKB">
        <authorList>
            <consortium name="WormBaseParasite"/>
        </authorList>
    </citation>
    <scope>IDENTIFICATION</scope>
</reference>
<dbReference type="PANTHER" id="PTHR10605:SF65">
    <property type="entry name" value="GH20068P"/>
    <property type="match status" value="1"/>
</dbReference>
<feature type="transmembrane region" description="Helical" evidence="6">
    <location>
        <begin position="7"/>
        <end position="27"/>
    </location>
</feature>
<dbReference type="PANTHER" id="PTHR10605">
    <property type="entry name" value="HEPARAN SULFATE SULFOTRANSFERASE"/>
    <property type="match status" value="1"/>
</dbReference>
<keyword evidence="5" id="KW-1015">Disulfide bond</keyword>
<dbReference type="GO" id="GO:0008467">
    <property type="term" value="F:[heparan sulfate]-glucosamine 3-sulfotransferase activity"/>
    <property type="evidence" value="ECO:0007669"/>
    <property type="project" value="TreeGrafter"/>
</dbReference>
<evidence type="ECO:0000313" key="9">
    <source>
        <dbReference type="WBParaSite" id="maker-uti_cns_0006853-snap-gene-0.12-mRNA-1"/>
    </source>
</evidence>
<name>A0A1I8HL98_9PLAT</name>
<dbReference type="AlphaFoldDB" id="A0A1I8HL98"/>
<keyword evidence="2" id="KW-0325">Glycoprotein</keyword>
<feature type="active site" description="For sulfotransferase activity" evidence="3">
    <location>
        <position position="80"/>
    </location>
</feature>
<evidence type="ECO:0000256" key="2">
    <source>
        <dbReference type="ARBA" id="ARBA00023180"/>
    </source>
</evidence>
<feature type="binding site" evidence="4">
    <location>
        <position position="163"/>
    </location>
    <ligand>
        <name>3'-phosphoadenylyl sulfate</name>
        <dbReference type="ChEBI" id="CHEBI:58339"/>
    </ligand>
</feature>
<dbReference type="InterPro" id="IPR027417">
    <property type="entry name" value="P-loop_NTPase"/>
</dbReference>
<feature type="binding site" evidence="4">
    <location>
        <position position="171"/>
    </location>
    <ligand>
        <name>3'-phosphoadenylyl sulfate</name>
        <dbReference type="ChEBI" id="CHEBI:58339"/>
    </ligand>
</feature>
<evidence type="ECO:0000256" key="5">
    <source>
        <dbReference type="PIRSR" id="PIRSR637359-3"/>
    </source>
</evidence>
<dbReference type="InterPro" id="IPR037359">
    <property type="entry name" value="NST/OST"/>
</dbReference>
<evidence type="ECO:0000259" key="7">
    <source>
        <dbReference type="Pfam" id="PF00685"/>
    </source>
</evidence>
<protein>
    <submittedName>
        <fullName evidence="9">Sulfotransfer_1 domain-containing protein</fullName>
    </submittedName>
</protein>
<feature type="domain" description="Sulfotransferase" evidence="7">
    <location>
        <begin position="71"/>
        <end position="297"/>
    </location>
</feature>
<proteinExistence type="predicted"/>
<feature type="binding site" evidence="4">
    <location>
        <begin position="297"/>
        <end position="301"/>
    </location>
    <ligand>
        <name>3'-phosphoadenylyl sulfate</name>
        <dbReference type="ChEBI" id="CHEBI:58339"/>
    </ligand>
</feature>
<feature type="binding site" evidence="4">
    <location>
        <begin position="80"/>
        <end position="84"/>
    </location>
    <ligand>
        <name>3'-phosphoadenylyl sulfate</name>
        <dbReference type="ChEBI" id="CHEBI:58339"/>
    </ligand>
</feature>
<keyword evidence="6" id="KW-0472">Membrane</keyword>
<organism evidence="8 9">
    <name type="scientific">Macrostomum lignano</name>
    <dbReference type="NCBI Taxonomy" id="282301"/>
    <lineage>
        <taxon>Eukaryota</taxon>
        <taxon>Metazoa</taxon>
        <taxon>Spiralia</taxon>
        <taxon>Lophotrochozoa</taxon>
        <taxon>Platyhelminthes</taxon>
        <taxon>Rhabditophora</taxon>
        <taxon>Macrostomorpha</taxon>
        <taxon>Macrostomida</taxon>
        <taxon>Macrostomidae</taxon>
        <taxon>Macrostomum</taxon>
    </lineage>
</organism>
<evidence type="ECO:0000313" key="8">
    <source>
        <dbReference type="Proteomes" id="UP000095280"/>
    </source>
</evidence>
<keyword evidence="8" id="KW-1185">Reference proteome</keyword>
<keyword evidence="6" id="KW-1133">Transmembrane helix</keyword>
<feature type="disulfide bond" evidence="5">
    <location>
        <begin position="275"/>
        <end position="292"/>
    </location>
</feature>
<dbReference type="SUPFAM" id="SSF52540">
    <property type="entry name" value="P-loop containing nucleoside triphosphate hydrolases"/>
    <property type="match status" value="1"/>
</dbReference>
<evidence type="ECO:0000256" key="6">
    <source>
        <dbReference type="SAM" id="Phobius"/>
    </source>
</evidence>
<keyword evidence="1" id="KW-0808">Transferase</keyword>
<dbReference type="InterPro" id="IPR000863">
    <property type="entry name" value="Sulfotransferase_dom"/>
</dbReference>
<evidence type="ECO:0000256" key="1">
    <source>
        <dbReference type="ARBA" id="ARBA00022679"/>
    </source>
</evidence>
<dbReference type="Proteomes" id="UP000095280">
    <property type="component" value="Unplaced"/>
</dbReference>
<keyword evidence="6" id="KW-0812">Transmembrane</keyword>
<dbReference type="Pfam" id="PF00685">
    <property type="entry name" value="Sulfotransfer_1"/>
    <property type="match status" value="1"/>
</dbReference>
<sequence length="344" mass="39554">MTQQISYSTVGWLFLFLVLLAVVGILHQTCTTKSPLMHTSPALMPQSALAAMVESEAQEEEEEDIRVRRLPQAIVIGARKCGTRALLDFLEVHPRVRAARGEVHYFDREERHNLGLSWYRGQMPLSRPGDVTLEKSPAYFVTEAAPARVWRMNTSIQLILILRDPVDRVVSDYAQHVHRRVSKDLPPKPIESLVLTRNGDGRVNSNAKMVQTSLYHRHLRRWLRYFKPDQIHLVDGDRLVSQPHSELQQVEDFLGLKRHIRPEHFVFNATKGFYCLAPSVSSGRGKKRRQRCLGSEKGRRHPSVANSTLTALRHFFAGHDERLVQLTGRTFDWMRRNAQQFGEE</sequence>